<name>A0ACA9Y4F1_9ASCO</name>
<accession>A0ACA9Y4F1</accession>
<gene>
    <name evidence="1" type="ORF">CLIB1444_02S16006</name>
</gene>
<sequence length="223" mass="25190">MKFKRISLTSSNISLLLSFIELVESRTLKIKPLDQNIVISIGPRDREFASYKIQLGEVFKLVRMGGSFNPRTEYAVIKSENGETMKLVKKNHNYYKLIFNDGSYFENRSGKCKFFMIHQPPEKSRLPDEFGDEEERLFVSDSEGPKTPGLFSPLIQPLLDLNLNSGKDMFDVDMLGSGFYSERLPNSGVDYDSSHLLTSAPELSFVPPPRPQSSGPAKQSPKI</sequence>
<dbReference type="Proteomes" id="UP001152531">
    <property type="component" value="Unassembled WGS sequence"/>
</dbReference>
<keyword evidence="2" id="KW-1185">Reference proteome</keyword>
<reference evidence="1" key="1">
    <citation type="submission" date="2022-06" db="EMBL/GenBank/DDBJ databases">
        <authorList>
            <person name="Legras J.-L."/>
            <person name="Devillers H."/>
            <person name="Grondin C."/>
        </authorList>
    </citation>
    <scope>NUCLEOTIDE SEQUENCE</scope>
    <source>
        <strain evidence="1">CLIB 1444</strain>
    </source>
</reference>
<dbReference type="EMBL" id="CALSDN010000002">
    <property type="protein sequence ID" value="CAH6719765.1"/>
    <property type="molecule type" value="Genomic_DNA"/>
</dbReference>
<organism evidence="1 2">
    <name type="scientific">[Candida] jaroonii</name>
    <dbReference type="NCBI Taxonomy" id="467808"/>
    <lineage>
        <taxon>Eukaryota</taxon>
        <taxon>Fungi</taxon>
        <taxon>Dikarya</taxon>
        <taxon>Ascomycota</taxon>
        <taxon>Saccharomycotina</taxon>
        <taxon>Pichiomycetes</taxon>
        <taxon>Debaryomycetaceae</taxon>
        <taxon>Yamadazyma</taxon>
    </lineage>
</organism>
<evidence type="ECO:0000313" key="2">
    <source>
        <dbReference type="Proteomes" id="UP001152531"/>
    </source>
</evidence>
<protein>
    <submittedName>
        <fullName evidence="1">Uncharacterized protein</fullName>
    </submittedName>
</protein>
<evidence type="ECO:0000313" key="1">
    <source>
        <dbReference type="EMBL" id="CAH6719765.1"/>
    </source>
</evidence>
<comment type="caution">
    <text evidence="1">The sequence shown here is derived from an EMBL/GenBank/DDBJ whole genome shotgun (WGS) entry which is preliminary data.</text>
</comment>
<proteinExistence type="predicted"/>